<feature type="non-terminal residue" evidence="2">
    <location>
        <position position="1"/>
    </location>
</feature>
<evidence type="ECO:0000313" key="2">
    <source>
        <dbReference type="EMBL" id="CAA9500175.1"/>
    </source>
</evidence>
<dbReference type="AlphaFoldDB" id="A0A6J4SPY1"/>
<feature type="non-terminal residue" evidence="2">
    <location>
        <position position="65"/>
    </location>
</feature>
<sequence length="65" mass="6962">GQDVSRRVHPPGPRGSAQGGVADGQGDLGDGGDGVYHDCAACRLLLRRRQLLLRDRPVPPRPPRL</sequence>
<evidence type="ECO:0000256" key="1">
    <source>
        <dbReference type="SAM" id="MobiDB-lite"/>
    </source>
</evidence>
<dbReference type="EMBL" id="CADCVZ010000015">
    <property type="protein sequence ID" value="CAA9500175.1"/>
    <property type="molecule type" value="Genomic_DNA"/>
</dbReference>
<gene>
    <name evidence="2" type="ORF">AVDCRST_MAG09-948</name>
</gene>
<proteinExistence type="predicted"/>
<reference evidence="2" key="1">
    <citation type="submission" date="2020-02" db="EMBL/GenBank/DDBJ databases">
        <authorList>
            <person name="Meier V. D."/>
        </authorList>
    </citation>
    <scope>NUCLEOTIDE SEQUENCE</scope>
    <source>
        <strain evidence="2">AVDCRST_MAG09</strain>
    </source>
</reference>
<name>A0A6J4SPY1_9SPHN</name>
<protein>
    <submittedName>
        <fullName evidence="2">Protein translocase subunit SecE</fullName>
    </submittedName>
</protein>
<feature type="region of interest" description="Disordered" evidence="1">
    <location>
        <begin position="1"/>
        <end position="33"/>
    </location>
</feature>
<accession>A0A6J4SPY1</accession>
<feature type="compositionally biased region" description="Gly residues" evidence="1">
    <location>
        <begin position="17"/>
        <end position="33"/>
    </location>
</feature>
<organism evidence="2">
    <name type="scientific">uncultured Sphingomonas sp</name>
    <dbReference type="NCBI Taxonomy" id="158754"/>
    <lineage>
        <taxon>Bacteria</taxon>
        <taxon>Pseudomonadati</taxon>
        <taxon>Pseudomonadota</taxon>
        <taxon>Alphaproteobacteria</taxon>
        <taxon>Sphingomonadales</taxon>
        <taxon>Sphingomonadaceae</taxon>
        <taxon>Sphingomonas</taxon>
        <taxon>environmental samples</taxon>
    </lineage>
</organism>